<name>A0ABV6JB38_9BACL</name>
<evidence type="ECO:0000313" key="1">
    <source>
        <dbReference type="EMBL" id="MFC0393106.1"/>
    </source>
</evidence>
<dbReference type="Proteomes" id="UP001589818">
    <property type="component" value="Unassembled WGS sequence"/>
</dbReference>
<keyword evidence="2" id="KW-1185">Reference proteome</keyword>
<dbReference type="RefSeq" id="WP_204818906.1">
    <property type="nucleotide sequence ID" value="NZ_JANHOF010000016.1"/>
</dbReference>
<dbReference type="SUPFAM" id="SSF52540">
    <property type="entry name" value="P-loop containing nucleoside triphosphate hydrolases"/>
    <property type="match status" value="1"/>
</dbReference>
<dbReference type="EMBL" id="JBHLVF010000028">
    <property type="protein sequence ID" value="MFC0393106.1"/>
    <property type="molecule type" value="Genomic_DNA"/>
</dbReference>
<evidence type="ECO:0000313" key="2">
    <source>
        <dbReference type="Proteomes" id="UP001589818"/>
    </source>
</evidence>
<dbReference type="InterPro" id="IPR027417">
    <property type="entry name" value="P-loop_NTPase"/>
</dbReference>
<reference evidence="1 2" key="1">
    <citation type="submission" date="2024-09" db="EMBL/GenBank/DDBJ databases">
        <authorList>
            <person name="Sun Q."/>
            <person name="Mori K."/>
        </authorList>
    </citation>
    <scope>NUCLEOTIDE SEQUENCE [LARGE SCALE GENOMIC DNA]</scope>
    <source>
        <strain evidence="1 2">CCM 4839</strain>
    </source>
</reference>
<protein>
    <submittedName>
        <fullName evidence="1">DNA topology modulation protein FlaR</fullName>
    </submittedName>
</protein>
<accession>A0ABV6JB38</accession>
<sequence>MSNKKIHIIGSTGSGKSYLARMLSSQYKIPYFELDNVMWNDQVEFGGKNSPEIRDQLLEEILMGEQWIVEGVYYKWVARSFEEADVIIYLDHKRFQRAIRIISRFVKQRTGLERSNYKQTFKGLIEMLKWNHRFDKTNKIKIFEMLAAHKQKLIVCNSNKVLLKDPSRELIV</sequence>
<organism evidence="1 2">
    <name type="scientific">Paenibacillus mendelii</name>
    <dbReference type="NCBI Taxonomy" id="206163"/>
    <lineage>
        <taxon>Bacteria</taxon>
        <taxon>Bacillati</taxon>
        <taxon>Bacillota</taxon>
        <taxon>Bacilli</taxon>
        <taxon>Bacillales</taxon>
        <taxon>Paenibacillaceae</taxon>
        <taxon>Paenibacillus</taxon>
    </lineage>
</organism>
<dbReference type="InterPro" id="IPR052922">
    <property type="entry name" value="Cytidylate_Kinase-2"/>
</dbReference>
<dbReference type="PANTHER" id="PTHR37816">
    <property type="entry name" value="YALI0E33011P"/>
    <property type="match status" value="1"/>
</dbReference>
<dbReference type="PANTHER" id="PTHR37816:SF2">
    <property type="entry name" value="DNA TOPOLOGY MODULATION PROTEIN FLAR-RELATED PROTEIN"/>
    <property type="match status" value="1"/>
</dbReference>
<comment type="caution">
    <text evidence="1">The sequence shown here is derived from an EMBL/GenBank/DDBJ whole genome shotgun (WGS) entry which is preliminary data.</text>
</comment>
<gene>
    <name evidence="1" type="ORF">ACFFJ8_17200</name>
</gene>
<proteinExistence type="predicted"/>
<dbReference type="Gene3D" id="3.40.50.300">
    <property type="entry name" value="P-loop containing nucleotide triphosphate hydrolases"/>
    <property type="match status" value="1"/>
</dbReference>